<proteinExistence type="predicted"/>
<organism evidence="1">
    <name type="scientific">Pseudomonas phage Nican01</name>
    <dbReference type="NCBI Taxonomy" id="3138540"/>
    <lineage>
        <taxon>Viruses</taxon>
        <taxon>Duplodnaviria</taxon>
        <taxon>Heunggongvirae</taxon>
        <taxon>Uroviricota</taxon>
        <taxon>Caudoviricetes</taxon>
        <taxon>Nickievirus</taxon>
    </lineage>
</organism>
<name>A0AAU6W055_9CAUD</name>
<accession>A0AAU6W055</accession>
<dbReference type="Pfam" id="PF04883">
    <property type="entry name" value="HK97-gp10_like"/>
    <property type="match status" value="1"/>
</dbReference>
<gene>
    <name evidence="1" type="ORF">Nican01_00009</name>
</gene>
<evidence type="ECO:0000313" key="1">
    <source>
        <dbReference type="EMBL" id="XAI70022.1"/>
    </source>
</evidence>
<dbReference type="EMBL" id="PP179318">
    <property type="protein sequence ID" value="XAI70022.1"/>
    <property type="molecule type" value="Genomic_DNA"/>
</dbReference>
<sequence>MGLKVTGADGVKKNLARTEQKAKAGSLQGLREAAQIIVEEARKNAPIDTGDLEKAIVAVESRERTSLGRFGQTQIQVGVDVSKLKLEEHGGYDYSIRMHEDPNYNLGPLSQAKQDGSSNTVGYKYLARALKDKSKEARAAIEAAIRRAMK</sequence>
<reference evidence="1" key="1">
    <citation type="journal article" date="2024" name="J. Gen. Virol.">
        <title>Novel phages of Pseudomonas syringae unveil numerous potential auxiliary metabolic genes.</title>
        <authorList>
            <person name="Feltin C."/>
            <person name="Garneau J.R."/>
            <person name="Morris C.E."/>
            <person name="Berard A."/>
            <person name="Torres-Barcelo C."/>
        </authorList>
    </citation>
    <scope>NUCLEOTIDE SEQUENCE</scope>
</reference>
<dbReference type="InterPro" id="IPR010064">
    <property type="entry name" value="HK97-gp10_tail"/>
</dbReference>
<protein>
    <submittedName>
        <fullName evidence="1">Tail-component</fullName>
    </submittedName>
</protein>